<dbReference type="InterPro" id="IPR023796">
    <property type="entry name" value="Serpin_dom"/>
</dbReference>
<sequence>MQKKGEKTMKREEWKRSYKRICCLLAAIGAGTALCGCSPGNGTQAVRRLEEVRFPAEPVYKNSEERWEAERNQSLPEAFLAAYSDFSYGTAAELLKDKKENTAYSPLGLYYALAAAAQGAEGKTEEEFLSLLGYDSVQELAKDCKSSFEILYHVPNKKNRTGAGEEPHTSSLYSLQIANSLWADDSLPLKEAFAGRLSEYFYTDVFQGDLQSGEAGEAMAGWVKERTRGLIQPEPAPLPENVQLSLRNTIYFYDQWQDRFSPETTEEDVFYTDDGQEIVCDFMNRENGSTGFRKGENFTASELALKNGAVVFVLPDEGVGVQELVQSEETLREALSGTNGQSVGEVVWKVPKFSYGYKAEGMKEMLQTLGLNEAFGESADFSGISDQKPLGLSDVAQEVHIGIDENGVEAAAFTEILWAGAALPQGRAEMILNRPFLYAVKNKGQILFVGICQDPVP</sequence>
<dbReference type="InterPro" id="IPR042185">
    <property type="entry name" value="Serpin_sf_2"/>
</dbReference>
<dbReference type="SUPFAM" id="SSF56574">
    <property type="entry name" value="Serpins"/>
    <property type="match status" value="1"/>
</dbReference>
<reference evidence="3 4" key="1">
    <citation type="submission" date="2020-08" db="EMBL/GenBank/DDBJ databases">
        <title>Genome public.</title>
        <authorList>
            <person name="Liu C."/>
            <person name="Sun Q."/>
        </authorList>
    </citation>
    <scope>NUCLEOTIDE SEQUENCE [LARGE SCALE GENOMIC DNA]</scope>
    <source>
        <strain evidence="3 4">BX10</strain>
    </source>
</reference>
<dbReference type="InterPro" id="IPR042178">
    <property type="entry name" value="Serpin_sf_1"/>
</dbReference>
<dbReference type="PROSITE" id="PS00284">
    <property type="entry name" value="SERPIN"/>
    <property type="match status" value="1"/>
</dbReference>
<dbReference type="InterPro" id="IPR023795">
    <property type="entry name" value="Serpin_CS"/>
</dbReference>
<dbReference type="RefSeq" id="WP_262427645.1">
    <property type="nucleotide sequence ID" value="NZ_JACRTJ010000018.1"/>
</dbReference>
<keyword evidence="4" id="KW-1185">Reference proteome</keyword>
<dbReference type="InterPro" id="IPR000215">
    <property type="entry name" value="Serpin_fam"/>
</dbReference>
<evidence type="ECO:0000313" key="4">
    <source>
        <dbReference type="Proteomes" id="UP000647491"/>
    </source>
</evidence>
<dbReference type="Gene3D" id="3.30.497.10">
    <property type="entry name" value="Antithrombin, subunit I, domain 2"/>
    <property type="match status" value="1"/>
</dbReference>
<organism evidence="3 4">
    <name type="scientific">Enterocloster hominis</name>
    <name type="common">ex Liu et al. 2021</name>
    <dbReference type="NCBI Taxonomy" id="2763663"/>
    <lineage>
        <taxon>Bacteria</taxon>
        <taxon>Bacillati</taxon>
        <taxon>Bacillota</taxon>
        <taxon>Clostridia</taxon>
        <taxon>Lachnospirales</taxon>
        <taxon>Lachnospiraceae</taxon>
        <taxon>Enterocloster</taxon>
    </lineage>
</organism>
<dbReference type="Pfam" id="PF00079">
    <property type="entry name" value="Serpin"/>
    <property type="match status" value="1"/>
</dbReference>
<dbReference type="PANTHER" id="PTHR11461:SF211">
    <property type="entry name" value="GH10112P-RELATED"/>
    <property type="match status" value="1"/>
</dbReference>
<evidence type="ECO:0000256" key="1">
    <source>
        <dbReference type="RuleBase" id="RU000411"/>
    </source>
</evidence>
<protein>
    <submittedName>
        <fullName evidence="3">Serpin family protein</fullName>
    </submittedName>
</protein>
<comment type="similarity">
    <text evidence="1">Belongs to the serpin family.</text>
</comment>
<evidence type="ECO:0000313" key="3">
    <source>
        <dbReference type="EMBL" id="MBC8599386.1"/>
    </source>
</evidence>
<feature type="domain" description="Serpin" evidence="2">
    <location>
        <begin position="93"/>
        <end position="455"/>
    </location>
</feature>
<accession>A0ABR7NTE3</accession>
<dbReference type="SMART" id="SM00093">
    <property type="entry name" value="SERPIN"/>
    <property type="match status" value="1"/>
</dbReference>
<proteinExistence type="inferred from homology"/>
<dbReference type="PANTHER" id="PTHR11461">
    <property type="entry name" value="SERINE PROTEASE INHIBITOR, SERPIN"/>
    <property type="match status" value="1"/>
</dbReference>
<comment type="caution">
    <text evidence="3">The sequence shown here is derived from an EMBL/GenBank/DDBJ whole genome shotgun (WGS) entry which is preliminary data.</text>
</comment>
<dbReference type="Proteomes" id="UP000647491">
    <property type="component" value="Unassembled WGS sequence"/>
</dbReference>
<gene>
    <name evidence="3" type="ORF">H8708_09140</name>
</gene>
<dbReference type="InterPro" id="IPR036186">
    <property type="entry name" value="Serpin_sf"/>
</dbReference>
<dbReference type="Gene3D" id="2.30.39.10">
    <property type="entry name" value="Alpha-1-antitrypsin, domain 1"/>
    <property type="match status" value="1"/>
</dbReference>
<dbReference type="EMBL" id="JACRTJ010000018">
    <property type="protein sequence ID" value="MBC8599386.1"/>
    <property type="molecule type" value="Genomic_DNA"/>
</dbReference>
<evidence type="ECO:0000259" key="2">
    <source>
        <dbReference type="SMART" id="SM00093"/>
    </source>
</evidence>
<name>A0ABR7NTE3_9FIRM</name>